<sequence>MNAIPINTPEKYIYKYNYIYSKEYDLILKEIYSVGLYCTYRQFYSLYKKLNPELSDNYIKKKCTKIIKELASLGFIEINNINRNKYFYLKKAAQAIFTGNYNNVPRFNHMQNMKNNKFLVSLMKVEYYITNNSIINNSNLNYHLKSLTSKIHAATLKYKNLNYNINDLEYILNETEYSKIKERLNSYKSDNILRIIWYDIYNIYRKLLLQNQTVTLHPKFFNLYIVKNTLRLHYVPEILIFDFHDIKYYENKINNLFHDFFNITANTTNNMQNIYKESNTLGSKQNNRIGYTLTLVGYNKAALMKKTLHINNFINENKNIHSPLIDSVKYIYIDIAKYIDHSSQYNSTLANADNYVDTQMKALLNLK</sequence>
<proteinExistence type="predicted"/>
<evidence type="ECO:0000313" key="1">
    <source>
        <dbReference type="EMBL" id="CAG9701801.1"/>
    </source>
</evidence>
<gene>
    <name evidence="2" type="ORF">CNEO2_180051</name>
    <name evidence="1" type="ORF">CNEO_10287</name>
</gene>
<dbReference type="Proteomes" id="UP000789738">
    <property type="component" value="Unassembled WGS sequence"/>
</dbReference>
<comment type="caution">
    <text evidence="1">The sequence shown here is derived from an EMBL/GenBank/DDBJ whole genome shotgun (WGS) entry which is preliminary data.</text>
</comment>
<evidence type="ECO:0000313" key="3">
    <source>
        <dbReference type="Proteomes" id="UP000789738"/>
    </source>
</evidence>
<evidence type="ECO:0000313" key="2">
    <source>
        <dbReference type="EMBL" id="CAI3551276.1"/>
    </source>
</evidence>
<dbReference type="Proteomes" id="UP001189143">
    <property type="component" value="Unassembled WGS sequence"/>
</dbReference>
<dbReference type="EMBL" id="CAKJVE010000001">
    <property type="protein sequence ID" value="CAG9701801.1"/>
    <property type="molecule type" value="Genomic_DNA"/>
</dbReference>
<reference evidence="1" key="1">
    <citation type="submission" date="2021-10" db="EMBL/GenBank/DDBJ databases">
        <authorList>
            <person name="Mesa V."/>
        </authorList>
    </citation>
    <scope>NUCLEOTIDE SEQUENCE</scope>
    <source>
        <strain evidence="1">CC3_PB</strain>
    </source>
</reference>
<dbReference type="EMBL" id="CAMTCP010000099">
    <property type="protein sequence ID" value="CAI3551276.1"/>
    <property type="molecule type" value="Genomic_DNA"/>
</dbReference>
<reference evidence="2" key="2">
    <citation type="submission" date="2022-10" db="EMBL/GenBank/DDBJ databases">
        <authorList>
            <person name="Aires J."/>
            <person name="Mesa V."/>
        </authorList>
    </citation>
    <scope>NUCLEOTIDE SEQUENCE</scope>
    <source>
        <strain evidence="2">Clostridium neonatale JD116</strain>
    </source>
</reference>
<name>A0AA86JM72_9CLOT</name>
<dbReference type="RefSeq" id="WP_210886010.1">
    <property type="nucleotide sequence ID" value="NZ_CAKJVE010000001.1"/>
</dbReference>
<dbReference type="AlphaFoldDB" id="A0AA86JM72"/>
<organism evidence="1 3">
    <name type="scientific">Clostridium neonatale</name>
    <dbReference type="NCBI Taxonomy" id="137838"/>
    <lineage>
        <taxon>Bacteria</taxon>
        <taxon>Bacillati</taxon>
        <taxon>Bacillota</taxon>
        <taxon>Clostridia</taxon>
        <taxon>Eubacteriales</taxon>
        <taxon>Clostridiaceae</taxon>
        <taxon>Clostridium</taxon>
    </lineage>
</organism>
<protein>
    <submittedName>
        <fullName evidence="1">Uncharacterized protein</fullName>
    </submittedName>
</protein>
<accession>A0AA86JM72</accession>